<keyword evidence="2" id="KW-1185">Reference proteome</keyword>
<name>A0A2P7SHY5_9HYPH</name>
<evidence type="ECO:0000313" key="2">
    <source>
        <dbReference type="Proteomes" id="UP000240653"/>
    </source>
</evidence>
<dbReference type="Gene3D" id="3.40.50.2000">
    <property type="entry name" value="Glycogen Phosphorylase B"/>
    <property type="match status" value="2"/>
</dbReference>
<dbReference type="Proteomes" id="UP000240653">
    <property type="component" value="Unassembled WGS sequence"/>
</dbReference>
<evidence type="ECO:0000313" key="1">
    <source>
        <dbReference type="EMBL" id="PSJ62106.1"/>
    </source>
</evidence>
<protein>
    <submittedName>
        <fullName evidence="1">Nucleoside-diphosphate sugar epimerase</fullName>
    </submittedName>
</protein>
<sequence length="346" mass="39415">MRPGGGEGCRWRRIRSRHEAWGSIISMRVWTVSEEKAGTLTQCLGVAQNLDRNPTARIFRKQTRAERIFSAFRQIAAEKAPDIVISCGSISERYVADIKKAYGGRSFTVHLQPPRRDPGLFDMVFVSRHDWTEAMEHDPKYFKMVGVPHRISPDLLAARREGARARFAPGGEPVVTLLIGGSTWAYAFDRQTIERIIATATDLVERGYVVLASTSRRSEPEILARLMELNSPRMMLWDRTGDNPYIDYLAAADAFIITADTVTMVCEASMSGKPIHIFPLARQAEPQFEKKKFEKFERFHADMRENIGFARPFQGVMEEFSYPVEDETLRISSLIRTAYEKRESQS</sequence>
<dbReference type="AlphaFoldDB" id="A0A2P7SHY5"/>
<proteinExistence type="predicted"/>
<accession>A0A2P7SHY5</accession>
<dbReference type="Pfam" id="PF06258">
    <property type="entry name" value="Mito_fiss_Elm1"/>
    <property type="match status" value="1"/>
</dbReference>
<reference evidence="1 2" key="1">
    <citation type="submission" date="2018-03" db="EMBL/GenBank/DDBJ databases">
        <title>The draft genome of Mesorhizobium soli JCM 19897.</title>
        <authorList>
            <person name="Li L."/>
            <person name="Liu L."/>
            <person name="Liang L."/>
            <person name="Wang T."/>
            <person name="Zhang X."/>
        </authorList>
    </citation>
    <scope>NUCLEOTIDE SEQUENCE [LARGE SCALE GENOMIC DNA]</scope>
    <source>
        <strain evidence="1 2">JCM 19897</strain>
    </source>
</reference>
<dbReference type="SUPFAM" id="SSF53756">
    <property type="entry name" value="UDP-Glycosyltransferase/glycogen phosphorylase"/>
    <property type="match status" value="1"/>
</dbReference>
<gene>
    <name evidence="1" type="ORF">C7I85_07185</name>
</gene>
<dbReference type="PANTHER" id="PTHR33986:SF15">
    <property type="entry name" value="MITOCHONDRIAL FISSION PROTEIN ELM1"/>
    <property type="match status" value="1"/>
</dbReference>
<organism evidence="1 2">
    <name type="scientific">Pseudaminobacter soli</name>
    <name type="common">ex Li et al. 2025</name>
    <dbReference type="NCBI Taxonomy" id="1295366"/>
    <lineage>
        <taxon>Bacteria</taxon>
        <taxon>Pseudomonadati</taxon>
        <taxon>Pseudomonadota</taxon>
        <taxon>Alphaproteobacteria</taxon>
        <taxon>Hyphomicrobiales</taxon>
        <taxon>Phyllobacteriaceae</taxon>
        <taxon>Pseudaminobacter</taxon>
    </lineage>
</organism>
<comment type="caution">
    <text evidence="1">The sequence shown here is derived from an EMBL/GenBank/DDBJ whole genome shotgun (WGS) entry which is preliminary data.</text>
</comment>
<dbReference type="EMBL" id="PXYL01000003">
    <property type="protein sequence ID" value="PSJ62106.1"/>
    <property type="molecule type" value="Genomic_DNA"/>
</dbReference>
<dbReference type="OrthoDB" id="272235at2"/>
<dbReference type="PANTHER" id="PTHR33986">
    <property type="entry name" value="OS02G0535700 PROTEIN"/>
    <property type="match status" value="1"/>
</dbReference>
<dbReference type="InterPro" id="IPR009367">
    <property type="entry name" value="Elm1-like"/>
</dbReference>